<keyword evidence="1" id="KW-0472">Membrane</keyword>
<proteinExistence type="predicted"/>
<name>A0AAU4JYP0_9NOCA</name>
<sequence>MSDRPVTAATVVGAGLAATGVAHFIVPQAFAGITAQAFPDDTDTWITRNGITETVVGTAIAIPATRTFGWVGLGAYVAFLGAQAVRSR</sequence>
<keyword evidence="1" id="KW-1133">Transmembrane helix</keyword>
<dbReference type="KEGG" id="whr:OG579_14065"/>
<gene>
    <name evidence="2" type="ORF">OG579_14065</name>
</gene>
<keyword evidence="1" id="KW-0812">Transmembrane</keyword>
<evidence type="ECO:0000313" key="2">
    <source>
        <dbReference type="EMBL" id="WUM18852.1"/>
    </source>
</evidence>
<feature type="transmembrane region" description="Helical" evidence="1">
    <location>
        <begin position="55"/>
        <end position="79"/>
    </location>
</feature>
<evidence type="ECO:0000313" key="3">
    <source>
        <dbReference type="Proteomes" id="UP001432128"/>
    </source>
</evidence>
<accession>A0AAU4JYP0</accession>
<evidence type="ECO:0000256" key="1">
    <source>
        <dbReference type="SAM" id="Phobius"/>
    </source>
</evidence>
<reference evidence="2 3" key="1">
    <citation type="submission" date="2022-10" db="EMBL/GenBank/DDBJ databases">
        <title>The complete genomes of actinobacterial strains from the NBC collection.</title>
        <authorList>
            <person name="Joergensen T.S."/>
            <person name="Alvarez Arevalo M."/>
            <person name="Sterndorff E.B."/>
            <person name="Faurdal D."/>
            <person name="Vuksanovic O."/>
            <person name="Mourched A.-S."/>
            <person name="Charusanti P."/>
            <person name="Shaw S."/>
            <person name="Blin K."/>
            <person name="Weber T."/>
        </authorList>
    </citation>
    <scope>NUCLEOTIDE SEQUENCE [LARGE SCALE GENOMIC DNA]</scope>
    <source>
        <strain evidence="2 3">NBC_00319</strain>
    </source>
</reference>
<dbReference type="RefSeq" id="WP_328856434.1">
    <property type="nucleotide sequence ID" value="NZ_CP108021.1"/>
</dbReference>
<dbReference type="AlphaFoldDB" id="A0AAU4JYP0"/>
<protein>
    <submittedName>
        <fullName evidence="2">Uncharacterized protein</fullName>
    </submittedName>
</protein>
<dbReference type="Proteomes" id="UP001432128">
    <property type="component" value="Chromosome"/>
</dbReference>
<keyword evidence="3" id="KW-1185">Reference proteome</keyword>
<dbReference type="EMBL" id="CP108021">
    <property type="protein sequence ID" value="WUM18852.1"/>
    <property type="molecule type" value="Genomic_DNA"/>
</dbReference>
<organism evidence="2 3">
    <name type="scientific">Williamsia herbipolensis</name>
    <dbReference type="NCBI Taxonomy" id="1603258"/>
    <lineage>
        <taxon>Bacteria</taxon>
        <taxon>Bacillati</taxon>
        <taxon>Actinomycetota</taxon>
        <taxon>Actinomycetes</taxon>
        <taxon>Mycobacteriales</taxon>
        <taxon>Nocardiaceae</taxon>
        <taxon>Williamsia</taxon>
    </lineage>
</organism>